<dbReference type="PANTHER" id="PTHR43701">
    <property type="entry name" value="MEMBRANE TRANSPORTER PROTEIN MJ0441-RELATED"/>
    <property type="match status" value="1"/>
</dbReference>
<dbReference type="OrthoDB" id="9151526at2"/>
<evidence type="ECO:0000256" key="4">
    <source>
        <dbReference type="ARBA" id="ARBA00023136"/>
    </source>
</evidence>
<feature type="transmembrane region" description="Helical" evidence="5">
    <location>
        <begin position="20"/>
        <end position="53"/>
    </location>
</feature>
<feature type="transmembrane region" description="Helical" evidence="5">
    <location>
        <begin position="156"/>
        <end position="182"/>
    </location>
</feature>
<dbReference type="PANTHER" id="PTHR43701:SF2">
    <property type="entry name" value="MEMBRANE TRANSPORTER PROTEIN YJNA-RELATED"/>
    <property type="match status" value="1"/>
</dbReference>
<keyword evidence="4 5" id="KW-0472">Membrane</keyword>
<evidence type="ECO:0000256" key="1">
    <source>
        <dbReference type="ARBA" id="ARBA00004141"/>
    </source>
</evidence>
<evidence type="ECO:0000256" key="5">
    <source>
        <dbReference type="RuleBase" id="RU363041"/>
    </source>
</evidence>
<feature type="transmembrane region" description="Helical" evidence="5">
    <location>
        <begin position="117"/>
        <end position="135"/>
    </location>
</feature>
<keyword evidence="7" id="KW-1185">Reference proteome</keyword>
<sequence length="272" mass="28283">MHCRDRRGARNNVDGSLLQLMLALGSGSLIGCILGLIGGGGSILATPLLVYVVGMRDVHTAIGTGALAVSANAYLNLAGHAVKGHVWWRCALIFAIAGCLGAYLGSSLGKLIDGKNLLFMFGLLMMLVSFMMRGTRSRADVTAQSLTIRTHGKTSLIALFAGGCSGLFGIGGGFLIVPGLLVATGMPLINAIGTSLLAVGTFGLATAVNYAASGFVDWLTAGYFILGGIGGGIIGTIAATRLANYRNILAQVFRWVIFCVSLYVLWRSYAAF</sequence>
<dbReference type="Proteomes" id="UP000068164">
    <property type="component" value="Unassembled WGS sequence"/>
</dbReference>
<protein>
    <recommendedName>
        <fullName evidence="5">Probable membrane transporter protein</fullName>
    </recommendedName>
</protein>
<evidence type="ECO:0000313" key="6">
    <source>
        <dbReference type="EMBL" id="KWV53972.1"/>
    </source>
</evidence>
<feature type="transmembrane region" description="Helical" evidence="5">
    <location>
        <begin position="188"/>
        <end position="211"/>
    </location>
</feature>
<keyword evidence="3 5" id="KW-1133">Transmembrane helix</keyword>
<comment type="similarity">
    <text evidence="5">Belongs to the 4-toluene sulfonate uptake permease (TSUP) (TC 2.A.102) family.</text>
</comment>
<comment type="subcellular location">
    <subcellularLocation>
        <location evidence="5">Cell membrane</location>
        <topology evidence="5">Multi-pass membrane protein</topology>
    </subcellularLocation>
    <subcellularLocation>
        <location evidence="1">Membrane</location>
        <topology evidence="1">Multi-pass membrane protein</topology>
    </subcellularLocation>
</comment>
<name>A0A125Q8E5_9HYPH</name>
<evidence type="ECO:0000313" key="7">
    <source>
        <dbReference type="Proteomes" id="UP000068164"/>
    </source>
</evidence>
<dbReference type="PROSITE" id="PS51257">
    <property type="entry name" value="PROKAR_LIPOPROTEIN"/>
    <property type="match status" value="1"/>
</dbReference>
<dbReference type="Pfam" id="PF01925">
    <property type="entry name" value="TauE"/>
    <property type="match status" value="1"/>
</dbReference>
<dbReference type="InterPro" id="IPR002781">
    <property type="entry name" value="TM_pro_TauE-like"/>
</dbReference>
<keyword evidence="2 5" id="KW-0812">Transmembrane</keyword>
<feature type="transmembrane region" description="Helical" evidence="5">
    <location>
        <begin position="223"/>
        <end position="242"/>
    </location>
</feature>
<organism evidence="6 7">
    <name type="scientific">Rhizobium altiplani</name>
    <dbReference type="NCBI Taxonomy" id="1864509"/>
    <lineage>
        <taxon>Bacteria</taxon>
        <taxon>Pseudomonadati</taxon>
        <taxon>Pseudomonadota</taxon>
        <taxon>Alphaproteobacteria</taxon>
        <taxon>Hyphomicrobiales</taxon>
        <taxon>Rhizobiaceae</taxon>
        <taxon>Rhizobium/Agrobacterium group</taxon>
        <taxon>Rhizobium</taxon>
    </lineage>
</organism>
<evidence type="ECO:0000256" key="2">
    <source>
        <dbReference type="ARBA" id="ARBA00022692"/>
    </source>
</evidence>
<reference evidence="6 7" key="1">
    <citation type="submission" date="2015-11" db="EMBL/GenBank/DDBJ databases">
        <title>Draft Genome Sequence of the Strain BR 10423 (Rhizobium sp.) isolated from nodules of Mimosa pudica.</title>
        <authorList>
            <person name="Barauna A.C."/>
            <person name="Zilli J.E."/>
            <person name="Simoes-Araujo J.L."/>
            <person name="Reis V.M."/>
            <person name="James E.K."/>
            <person name="Reis F.B.Jr."/>
            <person name="Rouws L.F."/>
            <person name="Passos S.R."/>
            <person name="Gois S.R."/>
        </authorList>
    </citation>
    <scope>NUCLEOTIDE SEQUENCE [LARGE SCALE GENOMIC DNA]</scope>
    <source>
        <strain evidence="6 7">BR10423</strain>
    </source>
</reference>
<dbReference type="EMBL" id="LNCD01000063">
    <property type="protein sequence ID" value="KWV53972.1"/>
    <property type="molecule type" value="Genomic_DNA"/>
</dbReference>
<dbReference type="GO" id="GO:0005886">
    <property type="term" value="C:plasma membrane"/>
    <property type="evidence" value="ECO:0007669"/>
    <property type="project" value="UniProtKB-SubCell"/>
</dbReference>
<gene>
    <name evidence="6" type="ORF">AS026_02870</name>
</gene>
<feature type="transmembrane region" description="Helical" evidence="5">
    <location>
        <begin position="59"/>
        <end position="79"/>
    </location>
</feature>
<accession>A0A125Q8E5</accession>
<comment type="caution">
    <text evidence="6">The sequence shown here is derived from an EMBL/GenBank/DDBJ whole genome shotgun (WGS) entry which is preliminary data.</text>
</comment>
<feature type="transmembrane region" description="Helical" evidence="5">
    <location>
        <begin position="248"/>
        <end position="266"/>
    </location>
</feature>
<evidence type="ECO:0000256" key="3">
    <source>
        <dbReference type="ARBA" id="ARBA00022989"/>
    </source>
</evidence>
<dbReference type="AlphaFoldDB" id="A0A125Q8E5"/>
<keyword evidence="5" id="KW-1003">Cell membrane</keyword>
<dbReference type="InterPro" id="IPR051598">
    <property type="entry name" value="TSUP/Inactive_protease-like"/>
</dbReference>
<proteinExistence type="inferred from homology"/>
<feature type="transmembrane region" description="Helical" evidence="5">
    <location>
        <begin position="86"/>
        <end position="105"/>
    </location>
</feature>